<dbReference type="Proteomes" id="UP000195975">
    <property type="component" value="Unassembled WGS sequence"/>
</dbReference>
<dbReference type="InterPro" id="IPR042243">
    <property type="entry name" value="HypD_1"/>
</dbReference>
<accession>A0A9Q5SP74</accession>
<protein>
    <submittedName>
        <fullName evidence="4">Hydrogenase formation protein HypD</fullName>
    </submittedName>
</protein>
<dbReference type="NCBIfam" id="TIGR00075">
    <property type="entry name" value="hypD"/>
    <property type="match status" value="1"/>
</dbReference>
<keyword evidence="2" id="KW-0479">Metal-binding</keyword>
<dbReference type="PANTHER" id="PTHR30149">
    <property type="entry name" value="HYDROGENASE PROTEIN ASSEMBLY PROTEIN HYPD"/>
    <property type="match status" value="1"/>
</dbReference>
<dbReference type="Pfam" id="PF01924">
    <property type="entry name" value="HypD"/>
    <property type="match status" value="1"/>
</dbReference>
<dbReference type="GO" id="GO:0005506">
    <property type="term" value="F:iron ion binding"/>
    <property type="evidence" value="ECO:0007669"/>
    <property type="project" value="TreeGrafter"/>
</dbReference>
<dbReference type="GO" id="GO:0051604">
    <property type="term" value="P:protein maturation"/>
    <property type="evidence" value="ECO:0007669"/>
    <property type="project" value="TreeGrafter"/>
</dbReference>
<dbReference type="GO" id="GO:0070025">
    <property type="term" value="F:carbon monoxide binding"/>
    <property type="evidence" value="ECO:0007669"/>
    <property type="project" value="TreeGrafter"/>
</dbReference>
<evidence type="ECO:0000256" key="1">
    <source>
        <dbReference type="ARBA" id="ARBA00007888"/>
    </source>
</evidence>
<dbReference type="InterPro" id="IPR042244">
    <property type="entry name" value="HypD_2_sf"/>
</dbReference>
<gene>
    <name evidence="4" type="ORF">B5F96_14970</name>
</gene>
<dbReference type="AlphaFoldDB" id="A0A9Q5SP74"/>
<sequence length="370" mass="40973">MRFVDEYRDKEQVRSLVRAIRQVVTRPWHIMEICGGQTHAIARYRLEEMLPEEVKLLHGPGCPVCVTPVGIIDRALELAKRPDVILASFGDMMRVPGSREDLLQIKARGADIRILYSPLDAVSLAADHPDKKIVFFAIGFETTAPVHMMALKEAARRKLENFYLHTSLFTVPPAIEAILSDPESRVDGFLAAGHVCAITGNGAYRHLAEKYKTPIVVTGFEPADLLLGIYCCLLQLEAGIYKVENVYKRVVPEEGNLPARALMEETLELCDQEWRGLGTIPQSGLRLKEIFARQDASHLLPALDAKAHKQCLEATASGVEKGQCIAGDIMRGTKQTKDCPFFGTLCTPDHPVGAPMVSSEGVCAAYYRYK</sequence>
<evidence type="ECO:0000256" key="3">
    <source>
        <dbReference type="ARBA" id="ARBA00023004"/>
    </source>
</evidence>
<dbReference type="RefSeq" id="WP_021862413.1">
    <property type="nucleotide sequence ID" value="NZ_CAJLBM010000015.1"/>
</dbReference>
<evidence type="ECO:0000256" key="2">
    <source>
        <dbReference type="ARBA" id="ARBA00022723"/>
    </source>
</evidence>
<reference evidence="5" key="1">
    <citation type="submission" date="2017-04" db="EMBL/GenBank/DDBJ databases">
        <title>Function of individual gut microbiota members based on whole genome sequencing of pure cultures obtained from chicken caecum.</title>
        <authorList>
            <person name="Medvecky M."/>
            <person name="Cejkova D."/>
            <person name="Polansky O."/>
            <person name="Karasova D."/>
            <person name="Kubasova T."/>
            <person name="Cizek A."/>
            <person name="Rychlik I."/>
        </authorList>
    </citation>
    <scope>NUCLEOTIDE SEQUENCE [LARGE SCALE GENOMIC DNA]</scope>
    <source>
        <strain evidence="5">An42</strain>
    </source>
</reference>
<evidence type="ECO:0000313" key="5">
    <source>
        <dbReference type="Proteomes" id="UP000195975"/>
    </source>
</evidence>
<proteinExistence type="inferred from homology"/>
<dbReference type="EMBL" id="NFIJ01000020">
    <property type="protein sequence ID" value="OUO03661.1"/>
    <property type="molecule type" value="Genomic_DNA"/>
</dbReference>
<evidence type="ECO:0000313" key="4">
    <source>
        <dbReference type="EMBL" id="OUO03661.1"/>
    </source>
</evidence>
<organism evidence="4 5">
    <name type="scientific">Parabacteroides johnsonii</name>
    <dbReference type="NCBI Taxonomy" id="387661"/>
    <lineage>
        <taxon>Bacteria</taxon>
        <taxon>Pseudomonadati</taxon>
        <taxon>Bacteroidota</taxon>
        <taxon>Bacteroidia</taxon>
        <taxon>Bacteroidales</taxon>
        <taxon>Tannerellaceae</taxon>
        <taxon>Parabacteroides</taxon>
    </lineage>
</organism>
<dbReference type="PANTHER" id="PTHR30149:SF0">
    <property type="entry name" value="HYDROGENASE MATURATION FACTOR HYPD"/>
    <property type="match status" value="1"/>
</dbReference>
<comment type="caution">
    <text evidence="4">The sequence shown here is derived from an EMBL/GenBank/DDBJ whole genome shotgun (WGS) entry which is preliminary data.</text>
</comment>
<keyword evidence="3" id="KW-0408">Iron</keyword>
<name>A0A9Q5SP74_9BACT</name>
<comment type="similarity">
    <text evidence="1">Belongs to the HypD family.</text>
</comment>
<dbReference type="PIRSF" id="PIRSF005622">
    <property type="entry name" value="Hydrgn_mat_hypD"/>
    <property type="match status" value="1"/>
</dbReference>
<dbReference type="Gene3D" id="6.10.20.100">
    <property type="match status" value="1"/>
</dbReference>
<dbReference type="Gene3D" id="3.40.50.11750">
    <property type="entry name" value="HypD, alpha/beta domain 1"/>
    <property type="match status" value="2"/>
</dbReference>
<dbReference type="InterPro" id="IPR002780">
    <property type="entry name" value="Hyd_form_HypD"/>
</dbReference>
<dbReference type="GO" id="GO:0051539">
    <property type="term" value="F:4 iron, 4 sulfur cluster binding"/>
    <property type="evidence" value="ECO:0007669"/>
    <property type="project" value="TreeGrafter"/>
</dbReference>